<dbReference type="InterPro" id="IPR043737">
    <property type="entry name" value="DUF5682"/>
</dbReference>
<comment type="caution">
    <text evidence="2">The sequence shown here is derived from an EMBL/GenBank/DDBJ whole genome shotgun (WGS) entry which is preliminary data.</text>
</comment>
<evidence type="ECO:0008006" key="4">
    <source>
        <dbReference type="Google" id="ProtNLM"/>
    </source>
</evidence>
<name>A0A255ELE5_9ACTN</name>
<accession>A0A255ELE5</accession>
<proteinExistence type="predicted"/>
<feature type="region of interest" description="Disordered" evidence="1">
    <location>
        <begin position="671"/>
        <end position="733"/>
    </location>
</feature>
<organism evidence="2 3">
    <name type="scientific">Parenemella sanctibonifatiensis</name>
    <dbReference type="NCBI Taxonomy" id="2016505"/>
    <lineage>
        <taxon>Bacteria</taxon>
        <taxon>Bacillati</taxon>
        <taxon>Actinomycetota</taxon>
        <taxon>Actinomycetes</taxon>
        <taxon>Propionibacteriales</taxon>
        <taxon>Propionibacteriaceae</taxon>
        <taxon>Parenemella</taxon>
    </lineage>
</organism>
<dbReference type="Pfam" id="PF18934">
    <property type="entry name" value="DUF5682"/>
    <property type="match status" value="1"/>
</dbReference>
<dbReference type="Proteomes" id="UP000216300">
    <property type="component" value="Unassembled WGS sequence"/>
</dbReference>
<keyword evidence="3" id="KW-1185">Reference proteome</keyword>
<evidence type="ECO:0000313" key="3">
    <source>
        <dbReference type="Proteomes" id="UP000216300"/>
    </source>
</evidence>
<feature type="compositionally biased region" description="Low complexity" evidence="1">
    <location>
        <begin position="706"/>
        <end position="733"/>
    </location>
</feature>
<dbReference type="OrthoDB" id="9768066at2"/>
<gene>
    <name evidence="2" type="ORF">CGZ91_02060</name>
</gene>
<sequence length="762" mass="81582">MAEFFGVRHHSPTAARLVAERIAADPPAAVLVEGPSHYTPELDQLHLGHQLPLMIYSWAPLFPDAPEGSEEWAHRRGCFYPLTDYCPEWTAVQAAYAANVETAFIDLPWLGVVDIARAENRWAEATADADDDPAIAQLLKEFGADDVPALLDELIEIDSHLDHDTYRERARLIGAILRRADEDPETEARERFMAARIREAEQRHPDGTVLVVCGAAHISGLTALLEGDAPLETGTEDWQPPADDDRYGVALTPTSYAALDALDGYNAGQPNPGFYDALYADRAAGRLDTAERLLMQVAASLRDRQQFVAPADLVAVLGTARALAQLRGHPQVWRTDLVEAIGTALAKDDLGDRNPLLRHVRAVLRGDAVGRLAAGTRQPPLVEELRAALTSLDLEPAAAERVIDANLLDPTGLERSRLLHSLLLLDIPIGELTTDLGDDGTERWTIRWSDNFETALVAAARFGGSRTDAVSARLLDRAADITHDLAAAANLMFEAALCGVERLSADLQARTQTLLSTTGDLAHLGAALTTLMQLYRYDPILRATGRTDLGGLVATAYDRAVSLTDRLAPLPEDADLDDLVDAIRATTDTAERVGEDLGLDRARWDRALAGVVADDRQAPGLRGAALGARWLTDAVPDDAIAEAIHLIATPTALGDFVAGLLTIAREAALRRPPPCTNSTPASPPPPPPTSSPRCRACAARSPGTRPATAPRSPTSCSASTPPAPCSPSAATPSDAAAIAGFEQAVVDQVRRFLGVDLTEEAS</sequence>
<protein>
    <recommendedName>
        <fullName evidence="4">TraB/GumN family protein</fullName>
    </recommendedName>
</protein>
<dbReference type="RefSeq" id="WP_094452297.1">
    <property type="nucleotide sequence ID" value="NZ_NMVJ01000001.1"/>
</dbReference>
<feature type="compositionally biased region" description="Pro residues" evidence="1">
    <location>
        <begin position="671"/>
        <end position="690"/>
    </location>
</feature>
<dbReference type="AlphaFoldDB" id="A0A255ELE5"/>
<dbReference type="EMBL" id="NMVJ01000001">
    <property type="protein sequence ID" value="OYN92314.1"/>
    <property type="molecule type" value="Genomic_DNA"/>
</dbReference>
<evidence type="ECO:0000256" key="1">
    <source>
        <dbReference type="SAM" id="MobiDB-lite"/>
    </source>
</evidence>
<evidence type="ECO:0000313" key="2">
    <source>
        <dbReference type="EMBL" id="OYN92314.1"/>
    </source>
</evidence>
<reference evidence="2 3" key="1">
    <citation type="submission" date="2017-07" db="EMBL/GenBank/DDBJ databases">
        <title>Draft whole genome sequences of clinical Proprionibacteriaceae strains.</title>
        <authorList>
            <person name="Bernier A.-M."/>
            <person name="Bernard K."/>
            <person name="Domingo M.-C."/>
        </authorList>
    </citation>
    <scope>NUCLEOTIDE SEQUENCE [LARGE SCALE GENOMIC DNA]</scope>
    <source>
        <strain evidence="2 3">NML 150081</strain>
    </source>
</reference>